<dbReference type="RefSeq" id="WP_203367156.1">
    <property type="nucleotide sequence ID" value="NZ_WSFT01000044.1"/>
</dbReference>
<dbReference type="SUPFAM" id="SSF50974">
    <property type="entry name" value="Nitrous oxide reductase, N-terminal domain"/>
    <property type="match status" value="1"/>
</dbReference>
<dbReference type="PANTHER" id="PTHR47197">
    <property type="entry name" value="PROTEIN NIRF"/>
    <property type="match status" value="1"/>
</dbReference>
<reference evidence="1" key="1">
    <citation type="submission" date="2019-12" db="EMBL/GenBank/DDBJ databases">
        <title>Clostridiaceae gen. nov. sp. nov., isolated from sediment in Xinjiang, China.</title>
        <authorList>
            <person name="Zhang R."/>
        </authorList>
    </citation>
    <scope>NUCLEOTIDE SEQUENCE</scope>
    <source>
        <strain evidence="1">D2Q-11</strain>
    </source>
</reference>
<dbReference type="AlphaFoldDB" id="A0A942UU17"/>
<dbReference type="EMBL" id="WSFT01000044">
    <property type="protein sequence ID" value="MBS4539234.1"/>
    <property type="molecule type" value="Genomic_DNA"/>
</dbReference>
<dbReference type="InterPro" id="IPR051200">
    <property type="entry name" value="Host-pathogen_enzymatic-act"/>
</dbReference>
<keyword evidence="2" id="KW-1185">Reference proteome</keyword>
<accession>A0A942UU17</accession>
<dbReference type="Proteomes" id="UP000724672">
    <property type="component" value="Unassembled WGS sequence"/>
</dbReference>
<dbReference type="Gene3D" id="2.130.10.10">
    <property type="entry name" value="YVTN repeat-like/Quinoprotein amine dehydrogenase"/>
    <property type="match status" value="2"/>
</dbReference>
<comment type="caution">
    <text evidence="1">The sequence shown here is derived from an EMBL/GenBank/DDBJ whole genome shotgun (WGS) entry which is preliminary data.</text>
</comment>
<proteinExistence type="predicted"/>
<evidence type="ECO:0008006" key="3">
    <source>
        <dbReference type="Google" id="ProtNLM"/>
    </source>
</evidence>
<evidence type="ECO:0000313" key="1">
    <source>
        <dbReference type="EMBL" id="MBS4539234.1"/>
    </source>
</evidence>
<gene>
    <name evidence="1" type="ORF">GOQ27_12230</name>
</gene>
<evidence type="ECO:0000313" key="2">
    <source>
        <dbReference type="Proteomes" id="UP000724672"/>
    </source>
</evidence>
<dbReference type="InterPro" id="IPR015943">
    <property type="entry name" value="WD40/YVTN_repeat-like_dom_sf"/>
</dbReference>
<organism evidence="1 2">
    <name type="scientific">Anaeromonas frigoriresistens</name>
    <dbReference type="NCBI Taxonomy" id="2683708"/>
    <lineage>
        <taxon>Bacteria</taxon>
        <taxon>Bacillati</taxon>
        <taxon>Bacillota</taxon>
        <taxon>Tissierellia</taxon>
        <taxon>Tissierellales</taxon>
        <taxon>Thermohalobacteraceae</taxon>
        <taxon>Anaeromonas</taxon>
    </lineage>
</organism>
<name>A0A942UU17_9FIRM</name>
<dbReference type="PANTHER" id="PTHR47197:SF3">
    <property type="entry name" value="DIHYDRO-HEME D1 DEHYDROGENASE"/>
    <property type="match status" value="1"/>
</dbReference>
<protein>
    <recommendedName>
        <fullName evidence="3">40-residue YVTN family beta-propeller repeat-containing protein</fullName>
    </recommendedName>
</protein>
<dbReference type="InterPro" id="IPR011045">
    <property type="entry name" value="N2O_reductase_N"/>
</dbReference>
<sequence length="313" mass="35636">MGSEDFSKLLVANTASNSLTCIDILNGHKSIEFKYSDMISPNIRSKIDEKTFNIGTHQIFNSSISNIIYTVNSYSNSIFKIDISSKQILDVVYVGCCPNHIELYKGNIYVTNSDSNSISIIEEKDFDLITNIPVGEKPHDLKIDRLRDKLYIANSNGYSITIIDLLNNKDERILMDIHPLHFYILDENMFILSCQCNGERKSSISLFNLDSKKVFRRIYIDESLLDMTVLVERNIIFTTNAGDGCLYKIDYENQEIIDKINIGGMPNNVLWDKNKLLYITNSLDDCVVVFDINESKIVKQIPVGKDPNGLIFI</sequence>